<evidence type="ECO:0000256" key="4">
    <source>
        <dbReference type="ARBA" id="ARBA00023136"/>
    </source>
</evidence>
<organism evidence="7 8">
    <name type="scientific">Antrihabitans stalactiti</name>
    <dbReference type="NCBI Taxonomy" id="2584121"/>
    <lineage>
        <taxon>Bacteria</taxon>
        <taxon>Bacillati</taxon>
        <taxon>Actinomycetota</taxon>
        <taxon>Actinomycetes</taxon>
        <taxon>Mycobacteriales</taxon>
        <taxon>Nocardiaceae</taxon>
        <taxon>Antrihabitans</taxon>
    </lineage>
</organism>
<gene>
    <name evidence="7" type="ORF">FGL95_03215</name>
</gene>
<dbReference type="Proteomes" id="UP000535543">
    <property type="component" value="Unassembled WGS sequence"/>
</dbReference>
<feature type="transmembrane region" description="Helical" evidence="5">
    <location>
        <begin position="20"/>
        <end position="42"/>
    </location>
</feature>
<feature type="transmembrane region" description="Helical" evidence="5">
    <location>
        <begin position="318"/>
        <end position="335"/>
    </location>
</feature>
<keyword evidence="4 5" id="KW-0472">Membrane</keyword>
<comment type="caution">
    <text evidence="7">The sequence shown here is derived from an EMBL/GenBank/DDBJ whole genome shotgun (WGS) entry which is preliminary data.</text>
</comment>
<evidence type="ECO:0000313" key="8">
    <source>
        <dbReference type="Proteomes" id="UP000535543"/>
    </source>
</evidence>
<keyword evidence="8" id="KW-1185">Reference proteome</keyword>
<dbReference type="EMBL" id="VCQU01000001">
    <property type="protein sequence ID" value="NMN94043.1"/>
    <property type="molecule type" value="Genomic_DNA"/>
</dbReference>
<dbReference type="PANTHER" id="PTHR43471">
    <property type="entry name" value="ABC TRANSPORTER PERMEASE"/>
    <property type="match status" value="1"/>
</dbReference>
<evidence type="ECO:0000256" key="1">
    <source>
        <dbReference type="ARBA" id="ARBA00004141"/>
    </source>
</evidence>
<sequence>MNPILLVARRELLTRVRTKSFVVSNALILVVLIAGLVVLSIVSKNNDSDATKVGLVGASTALEQRLEAIGEAAGTPIDARPIENADIARDQVKDGDLEAALLDGNEVVVKDSLNSELRTVLQAAVQQEATNAELLRQGVDIDRLATVVKDTALIVTPTDPKSDDRSQRLALAYIGTMLLFLAVATFAPYVGVGVVEEKSSRVVELLLSTIKPLHLLWGKVLGLGVVGLAQVAVFAAVGLITGQATGQLDVPGAAIVSALSLLVWFVLGFTFYAVLYAAGGSMVSRQEEIQSTTMPVLLVLIASLYLGLFGVDNLDTTFYTVMSFVPPFSAVLMPMQVAVGNASFVEVAASVVVMAAATAACAWLAAGIYQRSVLRTGAKVSWKEAIGR</sequence>
<dbReference type="PANTHER" id="PTHR43471:SF3">
    <property type="entry name" value="ABC TRANSPORTER PERMEASE PROTEIN NATB"/>
    <property type="match status" value="1"/>
</dbReference>
<dbReference type="Pfam" id="PF12698">
    <property type="entry name" value="ABC2_membrane_3"/>
    <property type="match status" value="1"/>
</dbReference>
<feature type="transmembrane region" description="Helical" evidence="5">
    <location>
        <begin position="347"/>
        <end position="369"/>
    </location>
</feature>
<dbReference type="GO" id="GO:0140359">
    <property type="term" value="F:ABC-type transporter activity"/>
    <property type="evidence" value="ECO:0007669"/>
    <property type="project" value="InterPro"/>
</dbReference>
<feature type="domain" description="ABC-2 type transporter transmembrane" evidence="6">
    <location>
        <begin position="26"/>
        <end position="366"/>
    </location>
</feature>
<feature type="transmembrane region" description="Helical" evidence="5">
    <location>
        <begin position="215"/>
        <end position="240"/>
    </location>
</feature>
<evidence type="ECO:0000259" key="6">
    <source>
        <dbReference type="Pfam" id="PF12698"/>
    </source>
</evidence>
<comment type="subcellular location">
    <subcellularLocation>
        <location evidence="1">Membrane</location>
        <topology evidence="1">Multi-pass membrane protein</topology>
    </subcellularLocation>
</comment>
<feature type="transmembrane region" description="Helical" evidence="5">
    <location>
        <begin position="252"/>
        <end position="274"/>
    </location>
</feature>
<protein>
    <submittedName>
        <fullName evidence="7">ABC transporter permease</fullName>
    </submittedName>
</protein>
<evidence type="ECO:0000256" key="2">
    <source>
        <dbReference type="ARBA" id="ARBA00022692"/>
    </source>
</evidence>
<evidence type="ECO:0000256" key="3">
    <source>
        <dbReference type="ARBA" id="ARBA00022989"/>
    </source>
</evidence>
<feature type="transmembrane region" description="Helical" evidence="5">
    <location>
        <begin position="170"/>
        <end position="195"/>
    </location>
</feature>
<accession>A0A848K5M1</accession>
<keyword evidence="2 5" id="KW-0812">Transmembrane</keyword>
<reference evidence="7 8" key="2">
    <citation type="submission" date="2020-06" db="EMBL/GenBank/DDBJ databases">
        <title>Antribacter stalactiti gen. nov., sp. nov., a new member of the family Nacardiaceae isolated from a cave.</title>
        <authorList>
            <person name="Kim I.S."/>
        </authorList>
    </citation>
    <scope>NUCLEOTIDE SEQUENCE [LARGE SCALE GENOMIC DNA]</scope>
    <source>
        <strain evidence="7 8">YC2-7</strain>
    </source>
</reference>
<dbReference type="GO" id="GO:0016020">
    <property type="term" value="C:membrane"/>
    <property type="evidence" value="ECO:0007669"/>
    <property type="project" value="UniProtKB-SubCell"/>
</dbReference>
<name>A0A848K5M1_9NOCA</name>
<evidence type="ECO:0000313" key="7">
    <source>
        <dbReference type="EMBL" id="NMN94043.1"/>
    </source>
</evidence>
<dbReference type="AlphaFoldDB" id="A0A848K5M1"/>
<dbReference type="RefSeq" id="WP_169584722.1">
    <property type="nucleotide sequence ID" value="NZ_VCQU01000001.1"/>
</dbReference>
<proteinExistence type="predicted"/>
<reference evidence="7 8" key="1">
    <citation type="submission" date="2019-05" db="EMBL/GenBank/DDBJ databases">
        <authorList>
            <person name="Lee S.D."/>
        </authorList>
    </citation>
    <scope>NUCLEOTIDE SEQUENCE [LARGE SCALE GENOMIC DNA]</scope>
    <source>
        <strain evidence="7 8">YC2-7</strain>
    </source>
</reference>
<feature type="transmembrane region" description="Helical" evidence="5">
    <location>
        <begin position="294"/>
        <end position="311"/>
    </location>
</feature>
<dbReference type="InterPro" id="IPR013525">
    <property type="entry name" value="ABC2_TM"/>
</dbReference>
<keyword evidence="3 5" id="KW-1133">Transmembrane helix</keyword>
<evidence type="ECO:0000256" key="5">
    <source>
        <dbReference type="SAM" id="Phobius"/>
    </source>
</evidence>